<keyword evidence="25" id="KW-1185">Reference proteome</keyword>
<feature type="domain" description="PAS" evidence="21">
    <location>
        <begin position="290"/>
        <end position="362"/>
    </location>
</feature>
<reference evidence="24 25" key="1">
    <citation type="submission" date="2019-03" db="EMBL/GenBank/DDBJ databases">
        <authorList>
            <person name="Kim M.K.M."/>
        </authorList>
    </citation>
    <scope>NUCLEOTIDE SEQUENCE [LARGE SCALE GENOMIC DNA]</scope>
    <source>
        <strain evidence="24 25">18JY21-1</strain>
    </source>
</reference>
<dbReference type="Gene3D" id="1.10.287.130">
    <property type="match status" value="1"/>
</dbReference>
<organism evidence="24 25">
    <name type="scientific">Paenibacillus albiflavus</name>
    <dbReference type="NCBI Taxonomy" id="2545760"/>
    <lineage>
        <taxon>Bacteria</taxon>
        <taxon>Bacillati</taxon>
        <taxon>Bacillota</taxon>
        <taxon>Bacilli</taxon>
        <taxon>Bacillales</taxon>
        <taxon>Paenibacillaceae</taxon>
        <taxon>Paenibacillus</taxon>
    </lineage>
</organism>
<keyword evidence="10" id="KW-0418">Kinase</keyword>
<dbReference type="Gene3D" id="6.10.340.10">
    <property type="match status" value="1"/>
</dbReference>
<evidence type="ECO:0000256" key="3">
    <source>
        <dbReference type="ARBA" id="ARBA00012438"/>
    </source>
</evidence>
<keyword evidence="9" id="KW-0547">Nucleotide-binding</keyword>
<dbReference type="PROSITE" id="PS50112">
    <property type="entry name" value="PAS"/>
    <property type="match status" value="1"/>
</dbReference>
<keyword evidence="4" id="KW-1003">Cell membrane</keyword>
<dbReference type="SUPFAM" id="SSF52172">
    <property type="entry name" value="CheY-like"/>
    <property type="match status" value="1"/>
</dbReference>
<dbReference type="InterPro" id="IPR001610">
    <property type="entry name" value="PAC"/>
</dbReference>
<dbReference type="GO" id="GO:0005524">
    <property type="term" value="F:ATP binding"/>
    <property type="evidence" value="ECO:0007669"/>
    <property type="project" value="UniProtKB-KW"/>
</dbReference>
<dbReference type="InterPro" id="IPR029016">
    <property type="entry name" value="GAF-like_dom_sf"/>
</dbReference>
<dbReference type="InterPro" id="IPR003594">
    <property type="entry name" value="HATPase_dom"/>
</dbReference>
<dbReference type="PROSITE" id="PS50109">
    <property type="entry name" value="HIS_KIN"/>
    <property type="match status" value="1"/>
</dbReference>
<keyword evidence="8 18" id="KW-0812">Transmembrane</keyword>
<sequence length="1081" mass="124219">MVSQANKNRSIRTRYFRIIYILFAFVLLTGSLFYVYMQQKQNTLNMEREALANKTNKIVELSESLNDIFFRARGYYAFQNHTELELLNSALVRLDHSLTDFTSLALTTDEERAVKELREFFSNYKTNILPQAIKYVEAGDYAGLRNLSNGGTNKSVNEFLAYTSSFKMNSDHELDRMVVQSIQQADKFTVFAFIFSALILAIFALFIWRILRNLITPIVRLEQASNALAAGLEVELSVSKYNDELDRLSNAFMNMARSIQDKEEELTMQNEELQAQQEELNSQQTQLQQSLAEIESIMKALDQSAAVGILNRYGVFNYVNDRLCEYMQYKRSEIVGKLYTLFNSQEDVLIDQARIMSVIRNGGVWSDEIKCTRKDSSPIWLHLTIVPYLNEQGHIYQYILIANDISSVKNVQQQLVDSLNRTEATKKTLELYNQLNHEITYTLDKQEFTSKIVDYLNQLFSFDASLFMLVRDQIVSSKGLSSKTIARYTDQVDEELLYRLVTEKLYIVKREATPAELGITSGAVYAYDFYTAVMNANQELLAIFCSTRIGYPYDQEEIEEIQGLMNRVSLAVERLFMYEEIENARQLNQDIVNNVNEGIQFVYFDGSMRHYNHALSEILNCGEWQRGAIIQQEQWIEEFIADCKEAEMLRTFFLHALSENSTESSSIQYTIVHHDVKHIDVYATPVYRRNVRMGTLFVHRNITREFEIDQMKSELVSTVSHELRTPLASVLGFTELLMHKTLKPERQHKYLATIHKEAKRLTELINDFLDLQRMESGKQQYKMESIRLNHVVMQVIDQYKTTYANPILLIDDAVHSTVTGDHDKLVQVLTNLLSNAIKFSHAASEINISMHNEQQRVVVRISDQGIGIPQEQIASLFQKFRRVDNSEAKRIGGTGLGLAICKEILNSHEGEIGIESEEGIGTTVWFSLPLQLPNNEKDQSFVTIDSDNDDKPNVMIVEDDSSLALLLSEELKAKGYKVTHHYHPDKAYDAAFKTKFVCIVIDLILGEELNGWDLIRKLKSDIHTEAIPIIISSAIDQTDENENNNFIQKYLTKPYPPSKLSQTVEEIVQLKVPYGSILIPE</sequence>
<accession>A0A4R4ENN8</accession>
<evidence type="ECO:0000256" key="14">
    <source>
        <dbReference type="ARBA" id="ARBA00023136"/>
    </source>
</evidence>
<evidence type="ECO:0000259" key="21">
    <source>
        <dbReference type="PROSITE" id="PS50112"/>
    </source>
</evidence>
<dbReference type="SUPFAM" id="SSF55874">
    <property type="entry name" value="ATPase domain of HSP90 chaperone/DNA topoisomerase II/histidine kinase"/>
    <property type="match status" value="1"/>
</dbReference>
<dbReference type="SMART" id="SM00091">
    <property type="entry name" value="PAS"/>
    <property type="match status" value="2"/>
</dbReference>
<dbReference type="CDD" id="cd06225">
    <property type="entry name" value="HAMP"/>
    <property type="match status" value="1"/>
</dbReference>
<dbReference type="GO" id="GO:0006935">
    <property type="term" value="P:chemotaxis"/>
    <property type="evidence" value="ECO:0007669"/>
    <property type="project" value="InterPro"/>
</dbReference>
<dbReference type="Gene3D" id="3.30.450.20">
    <property type="entry name" value="PAS domain"/>
    <property type="match status" value="2"/>
</dbReference>
<evidence type="ECO:0000259" key="23">
    <source>
        <dbReference type="PROSITE" id="PS50885"/>
    </source>
</evidence>
<dbReference type="Pfam" id="PF00672">
    <property type="entry name" value="HAMP"/>
    <property type="match status" value="1"/>
</dbReference>
<dbReference type="PROSITE" id="PS50885">
    <property type="entry name" value="HAMP"/>
    <property type="match status" value="1"/>
</dbReference>
<feature type="modified residue" description="4-aspartylphosphate" evidence="16">
    <location>
        <position position="1002"/>
    </location>
</feature>
<dbReference type="PRINTS" id="PR00344">
    <property type="entry name" value="BCTRLSENSOR"/>
</dbReference>
<dbReference type="CDD" id="cd00130">
    <property type="entry name" value="PAS"/>
    <property type="match status" value="1"/>
</dbReference>
<evidence type="ECO:0000256" key="18">
    <source>
        <dbReference type="SAM" id="Phobius"/>
    </source>
</evidence>
<evidence type="ECO:0000259" key="20">
    <source>
        <dbReference type="PROSITE" id="PS50110"/>
    </source>
</evidence>
<keyword evidence="17" id="KW-0175">Coiled coil</keyword>
<dbReference type="CDD" id="cd00156">
    <property type="entry name" value="REC"/>
    <property type="match status" value="1"/>
</dbReference>
<evidence type="ECO:0000256" key="8">
    <source>
        <dbReference type="ARBA" id="ARBA00022692"/>
    </source>
</evidence>
<dbReference type="Proteomes" id="UP000295418">
    <property type="component" value="Unassembled WGS sequence"/>
</dbReference>
<evidence type="ECO:0000256" key="11">
    <source>
        <dbReference type="ARBA" id="ARBA00022840"/>
    </source>
</evidence>
<feature type="domain" description="Response regulatory" evidence="20">
    <location>
        <begin position="953"/>
        <end position="1068"/>
    </location>
</feature>
<dbReference type="PANTHER" id="PTHR43047">
    <property type="entry name" value="TWO-COMPONENT HISTIDINE PROTEIN KINASE"/>
    <property type="match status" value="1"/>
</dbReference>
<dbReference type="GO" id="GO:0005886">
    <property type="term" value="C:plasma membrane"/>
    <property type="evidence" value="ECO:0007669"/>
    <property type="project" value="UniProtKB-SubCell"/>
</dbReference>
<dbReference type="EMBL" id="SKFG01000002">
    <property type="protein sequence ID" value="TCZ80151.1"/>
    <property type="molecule type" value="Genomic_DNA"/>
</dbReference>
<evidence type="ECO:0000313" key="24">
    <source>
        <dbReference type="EMBL" id="TCZ80151.1"/>
    </source>
</evidence>
<evidence type="ECO:0000256" key="2">
    <source>
        <dbReference type="ARBA" id="ARBA00004651"/>
    </source>
</evidence>
<keyword evidence="14 18" id="KW-0472">Membrane</keyword>
<keyword evidence="7" id="KW-0808">Transferase</keyword>
<dbReference type="InterPro" id="IPR003661">
    <property type="entry name" value="HisK_dim/P_dom"/>
</dbReference>
<dbReference type="NCBIfam" id="TIGR00229">
    <property type="entry name" value="sensory_box"/>
    <property type="match status" value="1"/>
</dbReference>
<dbReference type="OrthoDB" id="9813151at2"/>
<evidence type="ECO:0000256" key="9">
    <source>
        <dbReference type="ARBA" id="ARBA00022741"/>
    </source>
</evidence>
<dbReference type="RefSeq" id="WP_132416798.1">
    <property type="nucleotide sequence ID" value="NZ_SKFG01000002.1"/>
</dbReference>
<dbReference type="SMART" id="SM00086">
    <property type="entry name" value="PAC"/>
    <property type="match status" value="2"/>
</dbReference>
<feature type="coiled-coil region" evidence="17">
    <location>
        <begin position="245"/>
        <end position="293"/>
    </location>
</feature>
<keyword evidence="5" id="KW-0488">Methylation</keyword>
<evidence type="ECO:0000256" key="15">
    <source>
        <dbReference type="ARBA" id="ARBA00023224"/>
    </source>
</evidence>
<dbReference type="GO" id="GO:0000155">
    <property type="term" value="F:phosphorelay sensor kinase activity"/>
    <property type="evidence" value="ECO:0007669"/>
    <property type="project" value="InterPro"/>
</dbReference>
<feature type="transmembrane region" description="Helical" evidence="18">
    <location>
        <begin position="190"/>
        <end position="211"/>
    </location>
</feature>
<dbReference type="Pfam" id="PF00072">
    <property type="entry name" value="Response_reg"/>
    <property type="match status" value="1"/>
</dbReference>
<dbReference type="EC" id="2.7.13.3" evidence="3"/>
<dbReference type="CDD" id="cd00082">
    <property type="entry name" value="HisKA"/>
    <property type="match status" value="1"/>
</dbReference>
<evidence type="ECO:0000256" key="5">
    <source>
        <dbReference type="ARBA" id="ARBA00022481"/>
    </source>
</evidence>
<dbReference type="AlphaFoldDB" id="A0A4R4ENN8"/>
<keyword evidence="13" id="KW-0902">Two-component regulatory system</keyword>
<evidence type="ECO:0000259" key="19">
    <source>
        <dbReference type="PROSITE" id="PS50109"/>
    </source>
</evidence>
<dbReference type="InterPro" id="IPR001789">
    <property type="entry name" value="Sig_transdc_resp-reg_receiver"/>
</dbReference>
<evidence type="ECO:0000256" key="10">
    <source>
        <dbReference type="ARBA" id="ARBA00022777"/>
    </source>
</evidence>
<dbReference type="SMART" id="SM00448">
    <property type="entry name" value="REC"/>
    <property type="match status" value="1"/>
</dbReference>
<dbReference type="InterPro" id="IPR000700">
    <property type="entry name" value="PAS-assoc_C"/>
</dbReference>
<evidence type="ECO:0000259" key="22">
    <source>
        <dbReference type="PROSITE" id="PS50113"/>
    </source>
</evidence>
<evidence type="ECO:0000256" key="6">
    <source>
        <dbReference type="ARBA" id="ARBA00022553"/>
    </source>
</evidence>
<dbReference type="SUPFAM" id="SSF55785">
    <property type="entry name" value="PYP-like sensor domain (PAS domain)"/>
    <property type="match status" value="2"/>
</dbReference>
<dbReference type="PANTHER" id="PTHR43047:SF72">
    <property type="entry name" value="OSMOSENSING HISTIDINE PROTEIN KINASE SLN1"/>
    <property type="match status" value="1"/>
</dbReference>
<evidence type="ECO:0000256" key="12">
    <source>
        <dbReference type="ARBA" id="ARBA00022989"/>
    </source>
</evidence>
<dbReference type="InterPro" id="IPR003122">
    <property type="entry name" value="Tar_rcpt_lig-bd"/>
</dbReference>
<feature type="domain" description="Histidine kinase" evidence="19">
    <location>
        <begin position="718"/>
        <end position="932"/>
    </location>
</feature>
<dbReference type="SMART" id="SM00387">
    <property type="entry name" value="HATPase_c"/>
    <property type="match status" value="1"/>
</dbReference>
<comment type="catalytic activity">
    <reaction evidence="1">
        <text>ATP + protein L-histidine = ADP + protein N-phospho-L-histidine.</text>
        <dbReference type="EC" id="2.7.13.3"/>
    </reaction>
</comment>
<dbReference type="SMART" id="SM00388">
    <property type="entry name" value="HisKA"/>
    <property type="match status" value="1"/>
</dbReference>
<dbReference type="FunFam" id="3.30.565.10:FF:000006">
    <property type="entry name" value="Sensor histidine kinase WalK"/>
    <property type="match status" value="1"/>
</dbReference>
<dbReference type="GO" id="GO:0009927">
    <property type="term" value="F:histidine phosphotransfer kinase activity"/>
    <property type="evidence" value="ECO:0007669"/>
    <property type="project" value="TreeGrafter"/>
</dbReference>
<evidence type="ECO:0000256" key="7">
    <source>
        <dbReference type="ARBA" id="ARBA00022679"/>
    </source>
</evidence>
<feature type="domain" description="PAC" evidence="22">
    <location>
        <begin position="365"/>
        <end position="417"/>
    </location>
</feature>
<keyword evidence="15" id="KW-0807">Transducer</keyword>
<dbReference type="Gene3D" id="3.30.450.40">
    <property type="match status" value="1"/>
</dbReference>
<name>A0A4R4ENN8_9BACL</name>
<comment type="subcellular location">
    <subcellularLocation>
        <location evidence="2">Cell membrane</location>
        <topology evidence="2">Multi-pass membrane protein</topology>
    </subcellularLocation>
</comment>
<dbReference type="Pfam" id="PF02518">
    <property type="entry name" value="HATPase_c"/>
    <property type="match status" value="1"/>
</dbReference>
<dbReference type="CDD" id="cd00075">
    <property type="entry name" value="HATPase"/>
    <property type="match status" value="1"/>
</dbReference>
<comment type="caution">
    <text evidence="24">The sequence shown here is derived from an EMBL/GenBank/DDBJ whole genome shotgun (WGS) entry which is preliminary data.</text>
</comment>
<evidence type="ECO:0000256" key="1">
    <source>
        <dbReference type="ARBA" id="ARBA00000085"/>
    </source>
</evidence>
<protein>
    <recommendedName>
        <fullName evidence="3">histidine kinase</fullName>
        <ecNumber evidence="3">2.7.13.3</ecNumber>
    </recommendedName>
</protein>
<feature type="domain" description="HAMP" evidence="23">
    <location>
        <begin position="212"/>
        <end position="264"/>
    </location>
</feature>
<evidence type="ECO:0000256" key="16">
    <source>
        <dbReference type="PROSITE-ProRule" id="PRU00169"/>
    </source>
</evidence>
<dbReference type="Pfam" id="PF13426">
    <property type="entry name" value="PAS_9"/>
    <property type="match status" value="1"/>
</dbReference>
<dbReference type="SUPFAM" id="SSF55781">
    <property type="entry name" value="GAF domain-like"/>
    <property type="match status" value="1"/>
</dbReference>
<evidence type="ECO:0000256" key="4">
    <source>
        <dbReference type="ARBA" id="ARBA00022475"/>
    </source>
</evidence>
<dbReference type="InterPro" id="IPR036097">
    <property type="entry name" value="HisK_dim/P_sf"/>
</dbReference>
<feature type="transmembrane region" description="Helical" evidence="18">
    <location>
        <begin position="15"/>
        <end position="36"/>
    </location>
</feature>
<evidence type="ECO:0000256" key="13">
    <source>
        <dbReference type="ARBA" id="ARBA00023012"/>
    </source>
</evidence>
<dbReference type="InterPro" id="IPR003660">
    <property type="entry name" value="HAMP_dom"/>
</dbReference>
<keyword evidence="12 18" id="KW-1133">Transmembrane helix</keyword>
<dbReference type="Pfam" id="PF00512">
    <property type="entry name" value="HisKA"/>
    <property type="match status" value="1"/>
</dbReference>
<dbReference type="Gene3D" id="3.40.50.2300">
    <property type="match status" value="1"/>
</dbReference>
<dbReference type="InterPro" id="IPR000014">
    <property type="entry name" value="PAS"/>
</dbReference>
<keyword evidence="11" id="KW-0067">ATP-binding</keyword>
<keyword evidence="6 16" id="KW-0597">Phosphoprotein</keyword>
<dbReference type="Gene3D" id="3.30.565.10">
    <property type="entry name" value="Histidine kinase-like ATPase, C-terminal domain"/>
    <property type="match status" value="1"/>
</dbReference>
<gene>
    <name evidence="24" type="ORF">E0485_04695</name>
</gene>
<dbReference type="PROSITE" id="PS50113">
    <property type="entry name" value="PAC"/>
    <property type="match status" value="1"/>
</dbReference>
<dbReference type="InterPro" id="IPR004358">
    <property type="entry name" value="Sig_transdc_His_kin-like_C"/>
</dbReference>
<proteinExistence type="predicted"/>
<dbReference type="InterPro" id="IPR035965">
    <property type="entry name" value="PAS-like_dom_sf"/>
</dbReference>
<dbReference type="InterPro" id="IPR011006">
    <property type="entry name" value="CheY-like_superfamily"/>
</dbReference>
<dbReference type="SUPFAM" id="SSF47384">
    <property type="entry name" value="Homodimeric domain of signal transducing histidine kinase"/>
    <property type="match status" value="1"/>
</dbReference>
<evidence type="ECO:0000313" key="25">
    <source>
        <dbReference type="Proteomes" id="UP000295418"/>
    </source>
</evidence>
<dbReference type="InterPro" id="IPR005467">
    <property type="entry name" value="His_kinase_dom"/>
</dbReference>
<evidence type="ECO:0000256" key="17">
    <source>
        <dbReference type="SAM" id="Coils"/>
    </source>
</evidence>
<dbReference type="FunFam" id="1.10.287.130:FF:000001">
    <property type="entry name" value="Two-component sensor histidine kinase"/>
    <property type="match status" value="1"/>
</dbReference>
<dbReference type="InterPro" id="IPR036890">
    <property type="entry name" value="HATPase_C_sf"/>
</dbReference>
<dbReference type="Pfam" id="PF02203">
    <property type="entry name" value="TarH"/>
    <property type="match status" value="1"/>
</dbReference>
<dbReference type="SMART" id="SM00304">
    <property type="entry name" value="HAMP"/>
    <property type="match status" value="1"/>
</dbReference>
<dbReference type="PROSITE" id="PS50110">
    <property type="entry name" value="RESPONSE_REGULATORY"/>
    <property type="match status" value="1"/>
</dbReference>